<protein>
    <submittedName>
        <fullName evidence="1">Uncharacterized protein</fullName>
    </submittedName>
</protein>
<dbReference type="PANTHER" id="PTHR40515:SF1">
    <property type="entry name" value="CILIA- AND FLAGELLA-ASSOCIATED PROTEIN 157"/>
    <property type="match status" value="1"/>
</dbReference>
<dbReference type="PANTHER" id="PTHR40515">
    <property type="entry name" value="CILIA- AND FLAGELLA-ASSOCIATED PROTEIN 157"/>
    <property type="match status" value="1"/>
</dbReference>
<dbReference type="Proteomes" id="UP000039865">
    <property type="component" value="Unassembled WGS sequence"/>
</dbReference>
<dbReference type="AlphaFoldDB" id="A0A078B3U5"/>
<dbReference type="InParanoid" id="A0A078B3U5"/>
<organism evidence="1 2">
    <name type="scientific">Stylonychia lemnae</name>
    <name type="common">Ciliate</name>
    <dbReference type="NCBI Taxonomy" id="5949"/>
    <lineage>
        <taxon>Eukaryota</taxon>
        <taxon>Sar</taxon>
        <taxon>Alveolata</taxon>
        <taxon>Ciliophora</taxon>
        <taxon>Intramacronucleata</taxon>
        <taxon>Spirotrichea</taxon>
        <taxon>Stichotrichia</taxon>
        <taxon>Sporadotrichida</taxon>
        <taxon>Oxytrichidae</taxon>
        <taxon>Stylonychinae</taxon>
        <taxon>Stylonychia</taxon>
    </lineage>
</organism>
<accession>A0A078B3U5</accession>
<name>A0A078B3U5_STYLE</name>
<sequence length="547" mass="63851">MSSHRITEHIGAQEFSIDHQKYQMDKFSIRSHTLSHSNQNNQSFLKKFNDHNSKVIKETYQQIVGMMKHLDDIHCVLLENQQKEFMTSYKEHMSKVQCEILIMKHKSTKEYAKMKMDERVRYLEDRITFLRTEMGSLVSRIDNLSKQSEILQEKLTKEQETKEFLKQYTIATKKQNQMLMQTIEKLKDPEIQYKYKRRLQILNNQRASFLVTERAPQDKTTSLLKSKQIIPSGNQKQANTSGLLKLAHNSPNQASQTSFDFIKSTAPDTLSINESKFRLNLRNQQNAIIANNSNNELTQTLSNLKMNDTIQNNSHTALNNFRARRLSETFDCENDKVLKHLGDQDKRIVILESQLSFEQKRNDKLKQKMKKDLLSQSSTNIGNLEMQEIFLDCIKTIKQCAVKNQGMKYLTIEDRHRIIFDLLKDNKVLVKLYDLLFGQKQQSAASISIIDSQEYIDQVSNKNMQIFSQFNESSTQRLNMSNIQISDQTKSQIDEDPHNMMALSTKSFHQRTASAKNSIRSMIRPVQNIRKQFKIRDGKLLVNNYAN</sequence>
<evidence type="ECO:0000313" key="1">
    <source>
        <dbReference type="EMBL" id="CDW88891.1"/>
    </source>
</evidence>
<gene>
    <name evidence="1" type="primary">Contig19764.g20964</name>
    <name evidence="1" type="ORF">STYLEM_18016</name>
</gene>
<evidence type="ECO:0000313" key="2">
    <source>
        <dbReference type="Proteomes" id="UP000039865"/>
    </source>
</evidence>
<reference evidence="1 2" key="1">
    <citation type="submission" date="2014-06" db="EMBL/GenBank/DDBJ databases">
        <authorList>
            <person name="Swart Estienne"/>
        </authorList>
    </citation>
    <scope>NUCLEOTIDE SEQUENCE [LARGE SCALE GENOMIC DNA]</scope>
    <source>
        <strain evidence="1 2">130c</strain>
    </source>
</reference>
<dbReference type="EMBL" id="CCKQ01017005">
    <property type="protein sequence ID" value="CDW88891.1"/>
    <property type="molecule type" value="Genomic_DNA"/>
</dbReference>
<dbReference type="OrthoDB" id="306208at2759"/>
<keyword evidence="2" id="KW-1185">Reference proteome</keyword>
<proteinExistence type="predicted"/>